<dbReference type="KEGG" id="npa:UCRNP2_7088"/>
<evidence type="ECO:0000313" key="2">
    <source>
        <dbReference type="EMBL" id="EOD46198.1"/>
    </source>
</evidence>
<proteinExistence type="predicted"/>
<evidence type="ECO:0000256" key="1">
    <source>
        <dbReference type="SAM" id="MobiDB-lite"/>
    </source>
</evidence>
<dbReference type="OrthoDB" id="6021743at2759"/>
<name>R1EEK6_BOTPV</name>
<dbReference type="EMBL" id="KB916478">
    <property type="protein sequence ID" value="EOD46198.1"/>
    <property type="molecule type" value="Genomic_DNA"/>
</dbReference>
<dbReference type="Proteomes" id="UP000013521">
    <property type="component" value="Unassembled WGS sequence"/>
</dbReference>
<gene>
    <name evidence="2" type="ORF">UCRNP2_7088</name>
</gene>
<feature type="compositionally biased region" description="Basic residues" evidence="1">
    <location>
        <begin position="107"/>
        <end position="116"/>
    </location>
</feature>
<reference evidence="3" key="1">
    <citation type="journal article" date="2013" name="Genome Announc.">
        <title>Draft genome sequence of Neofusicoccum parvum isolate UCR-NP2, a fungal vascular pathogen associated with grapevine cankers.</title>
        <authorList>
            <person name="Blanco-Ulate B."/>
            <person name="Rolshausen P."/>
            <person name="Cantu D."/>
        </authorList>
    </citation>
    <scope>NUCLEOTIDE SEQUENCE [LARGE SCALE GENOMIC DNA]</scope>
    <source>
        <strain evidence="3">UCR-NP2</strain>
    </source>
</reference>
<organism evidence="2 3">
    <name type="scientific">Botryosphaeria parva (strain UCR-NP2)</name>
    <name type="common">Grapevine canker fungus</name>
    <name type="synonym">Neofusicoccum parvum</name>
    <dbReference type="NCBI Taxonomy" id="1287680"/>
    <lineage>
        <taxon>Eukaryota</taxon>
        <taxon>Fungi</taxon>
        <taxon>Dikarya</taxon>
        <taxon>Ascomycota</taxon>
        <taxon>Pezizomycotina</taxon>
        <taxon>Dothideomycetes</taxon>
        <taxon>Dothideomycetes incertae sedis</taxon>
        <taxon>Botryosphaeriales</taxon>
        <taxon>Botryosphaeriaceae</taxon>
        <taxon>Neofusicoccum</taxon>
    </lineage>
</organism>
<sequence>MDLPALQFNRLRLSGSPASSPRVVDAPVSPTKSVYLDVDETTPTSPRLRSPYGTKTAAAIRRTNFFDDDSSSDEDVDDEEEEELETADEHPFSQRQSFVEEDEGRGKARSSPRSRSLHTATTNTTTNGLRVEGSTRKGAYYLGVRPEELSDAFEESNDGAVVETHSLQNKTDDNVLAVHAITLQALLRDEEGLQASASSVEQE</sequence>
<dbReference type="HOGENOM" id="CLU_1348739_0_0_1"/>
<protein>
    <submittedName>
        <fullName evidence="2">Uncharacterized protein</fullName>
    </submittedName>
</protein>
<feature type="region of interest" description="Disordered" evidence="1">
    <location>
        <begin position="12"/>
        <end position="132"/>
    </location>
</feature>
<dbReference type="AlphaFoldDB" id="R1EEK6"/>
<evidence type="ECO:0000313" key="3">
    <source>
        <dbReference type="Proteomes" id="UP000013521"/>
    </source>
</evidence>
<accession>R1EEK6</accession>
<feature type="compositionally biased region" description="Acidic residues" evidence="1">
    <location>
        <begin position="66"/>
        <end position="86"/>
    </location>
</feature>